<gene>
    <name evidence="1" type="ORF">AZE42_06165</name>
</gene>
<comment type="caution">
    <text evidence="1">The sequence shown here is derived from an EMBL/GenBank/DDBJ whole genome shotgun (WGS) entry which is preliminary data.</text>
</comment>
<evidence type="ECO:0000313" key="1">
    <source>
        <dbReference type="EMBL" id="OJA14231.1"/>
    </source>
</evidence>
<sequence>MPLSIEDILQDQDLQIYRTPARTMPVSIERMLQNLKVSGSTSLRSSGGVRQIDIQYPPKQRTTQHYGYRVDEKYMLMIESKIRADPAFNHDIFYSPMHLARKWIAKELMLYQLDFAYCHDPEQRPCVPLSKEWEEHLDGDEKFLEREDQDKELFVVGVLAVCSDDPYNFRGRPTQAQLDKLTSLLGSQPQWWVGYGGWSCQYS</sequence>
<keyword evidence="2" id="KW-1185">Reference proteome</keyword>
<reference evidence="1 2" key="1">
    <citation type="submission" date="2016-03" db="EMBL/GenBank/DDBJ databases">
        <title>Comparative genomics of the ectomycorrhizal sister species Rhizopogon vinicolor and Rhizopogon vesiculosus (Basidiomycota: Boletales) reveals a divergence of the mating type B locus.</title>
        <authorList>
            <person name="Mujic A.B."/>
            <person name="Kuo A."/>
            <person name="Tritt A."/>
            <person name="Lipzen A."/>
            <person name="Chen C."/>
            <person name="Johnson J."/>
            <person name="Sharma A."/>
            <person name="Barry K."/>
            <person name="Grigoriev I.V."/>
            <person name="Spatafora J.W."/>
        </authorList>
    </citation>
    <scope>NUCLEOTIDE SEQUENCE [LARGE SCALE GENOMIC DNA]</scope>
    <source>
        <strain evidence="1 2">AM-OR11-056</strain>
    </source>
</reference>
<accession>A0A1J8Q0M4</accession>
<dbReference type="OrthoDB" id="2612434at2759"/>
<protein>
    <submittedName>
        <fullName evidence="1">Uncharacterized protein</fullName>
    </submittedName>
</protein>
<evidence type="ECO:0000313" key="2">
    <source>
        <dbReference type="Proteomes" id="UP000183567"/>
    </source>
</evidence>
<dbReference type="Proteomes" id="UP000183567">
    <property type="component" value="Unassembled WGS sequence"/>
</dbReference>
<name>A0A1J8Q0M4_9AGAM</name>
<proteinExistence type="predicted"/>
<dbReference type="AlphaFoldDB" id="A0A1J8Q0M4"/>
<dbReference type="EMBL" id="LVVM01003813">
    <property type="protein sequence ID" value="OJA14231.1"/>
    <property type="molecule type" value="Genomic_DNA"/>
</dbReference>
<organism evidence="1 2">
    <name type="scientific">Rhizopogon vesiculosus</name>
    <dbReference type="NCBI Taxonomy" id="180088"/>
    <lineage>
        <taxon>Eukaryota</taxon>
        <taxon>Fungi</taxon>
        <taxon>Dikarya</taxon>
        <taxon>Basidiomycota</taxon>
        <taxon>Agaricomycotina</taxon>
        <taxon>Agaricomycetes</taxon>
        <taxon>Agaricomycetidae</taxon>
        <taxon>Boletales</taxon>
        <taxon>Suillineae</taxon>
        <taxon>Rhizopogonaceae</taxon>
        <taxon>Rhizopogon</taxon>
    </lineage>
</organism>